<keyword evidence="8 11" id="KW-0863">Zinc-finger</keyword>
<feature type="region of interest" description="Disordered" evidence="12">
    <location>
        <begin position="1"/>
        <end position="20"/>
    </location>
</feature>
<dbReference type="GO" id="GO:0008270">
    <property type="term" value="F:zinc ion binding"/>
    <property type="evidence" value="ECO:0007669"/>
    <property type="project" value="UniProtKB-KW"/>
</dbReference>
<organism evidence="15 16">
    <name type="scientific">Riccia sorocarpa</name>
    <dbReference type="NCBI Taxonomy" id="122646"/>
    <lineage>
        <taxon>Eukaryota</taxon>
        <taxon>Viridiplantae</taxon>
        <taxon>Streptophyta</taxon>
        <taxon>Embryophyta</taxon>
        <taxon>Marchantiophyta</taxon>
        <taxon>Marchantiopsida</taxon>
        <taxon>Marchantiidae</taxon>
        <taxon>Marchantiales</taxon>
        <taxon>Ricciaceae</taxon>
        <taxon>Riccia</taxon>
    </lineage>
</organism>
<dbReference type="PROSITE" id="PS50089">
    <property type="entry name" value="ZF_RING_2"/>
    <property type="match status" value="1"/>
</dbReference>
<evidence type="ECO:0000256" key="9">
    <source>
        <dbReference type="ARBA" id="ARBA00022786"/>
    </source>
</evidence>
<dbReference type="AlphaFoldDB" id="A0ABD3GLY0"/>
<dbReference type="InterPro" id="IPR013083">
    <property type="entry name" value="Znf_RING/FYVE/PHD"/>
</dbReference>
<feature type="compositionally biased region" description="Polar residues" evidence="12">
    <location>
        <begin position="1"/>
        <end position="18"/>
    </location>
</feature>
<dbReference type="SUPFAM" id="SSF57850">
    <property type="entry name" value="RING/U-box"/>
    <property type="match status" value="3"/>
</dbReference>
<dbReference type="SMART" id="SM00184">
    <property type="entry name" value="RING"/>
    <property type="match status" value="2"/>
</dbReference>
<proteinExistence type="inferred from homology"/>
<dbReference type="PROSITE" id="PS00518">
    <property type="entry name" value="ZF_RING_1"/>
    <property type="match status" value="2"/>
</dbReference>
<comment type="caution">
    <text evidence="15">The sequence shown here is derived from an EMBL/GenBank/DDBJ whole genome shotgun (WGS) entry which is preliminary data.</text>
</comment>
<evidence type="ECO:0000256" key="8">
    <source>
        <dbReference type="ARBA" id="ARBA00022771"/>
    </source>
</evidence>
<dbReference type="EC" id="2.3.2.31" evidence="4"/>
<keyword evidence="7" id="KW-0677">Repeat</keyword>
<dbReference type="CDD" id="cd22584">
    <property type="entry name" value="Rcat_RBR_unk"/>
    <property type="match status" value="1"/>
</dbReference>
<evidence type="ECO:0000256" key="2">
    <source>
        <dbReference type="ARBA" id="ARBA00003976"/>
    </source>
</evidence>
<evidence type="ECO:0000313" key="16">
    <source>
        <dbReference type="Proteomes" id="UP001633002"/>
    </source>
</evidence>
<evidence type="ECO:0000256" key="6">
    <source>
        <dbReference type="ARBA" id="ARBA00022723"/>
    </source>
</evidence>
<dbReference type="InterPro" id="IPR044066">
    <property type="entry name" value="TRIAD_supradom"/>
</dbReference>
<comment type="function">
    <text evidence="2">Might act as an E3 ubiquitin-protein ligase, or as part of E3 complex, which accepts ubiquitin from specific E2 ubiquitin-conjugating enzymes and then transfers it to substrates.</text>
</comment>
<evidence type="ECO:0000259" key="13">
    <source>
        <dbReference type="PROSITE" id="PS50089"/>
    </source>
</evidence>
<evidence type="ECO:0000259" key="14">
    <source>
        <dbReference type="PROSITE" id="PS51873"/>
    </source>
</evidence>
<evidence type="ECO:0000256" key="7">
    <source>
        <dbReference type="ARBA" id="ARBA00022737"/>
    </source>
</evidence>
<feature type="domain" description="RING-type" evidence="14">
    <location>
        <begin position="259"/>
        <end position="483"/>
    </location>
</feature>
<accession>A0ABD3GLY0</accession>
<keyword evidence="9" id="KW-0833">Ubl conjugation pathway</keyword>
<keyword evidence="16" id="KW-1185">Reference proteome</keyword>
<comment type="catalytic activity">
    <reaction evidence="1">
        <text>[E2 ubiquitin-conjugating enzyme]-S-ubiquitinyl-L-cysteine + [acceptor protein]-L-lysine = [E2 ubiquitin-conjugating enzyme]-L-cysteine + [acceptor protein]-N(6)-ubiquitinyl-L-lysine.</text>
        <dbReference type="EC" id="2.3.2.31"/>
    </reaction>
</comment>
<dbReference type="Pfam" id="PF01485">
    <property type="entry name" value="IBR"/>
    <property type="match status" value="2"/>
</dbReference>
<dbReference type="PANTHER" id="PTHR11685">
    <property type="entry name" value="RBR FAMILY RING FINGER AND IBR DOMAIN-CONTAINING"/>
    <property type="match status" value="1"/>
</dbReference>
<protein>
    <recommendedName>
        <fullName evidence="4">RBR-type E3 ubiquitin transferase</fullName>
        <ecNumber evidence="4">2.3.2.31</ecNumber>
    </recommendedName>
</protein>
<dbReference type="InterPro" id="IPR001841">
    <property type="entry name" value="Znf_RING"/>
</dbReference>
<dbReference type="SMART" id="SM00647">
    <property type="entry name" value="IBR"/>
    <property type="match status" value="2"/>
</dbReference>
<keyword evidence="10" id="KW-0862">Zinc</keyword>
<dbReference type="InterPro" id="IPR031127">
    <property type="entry name" value="E3_UB_ligase_RBR"/>
</dbReference>
<evidence type="ECO:0000256" key="5">
    <source>
        <dbReference type="ARBA" id="ARBA00022679"/>
    </source>
</evidence>
<evidence type="ECO:0000256" key="1">
    <source>
        <dbReference type="ARBA" id="ARBA00001798"/>
    </source>
</evidence>
<dbReference type="InterPro" id="IPR017907">
    <property type="entry name" value="Znf_RING_CS"/>
</dbReference>
<keyword evidence="6" id="KW-0479">Metal-binding</keyword>
<dbReference type="InterPro" id="IPR002867">
    <property type="entry name" value="IBR_dom"/>
</dbReference>
<name>A0ABD3GLY0_9MARC</name>
<evidence type="ECO:0000256" key="4">
    <source>
        <dbReference type="ARBA" id="ARBA00012251"/>
    </source>
</evidence>
<evidence type="ECO:0000256" key="12">
    <source>
        <dbReference type="SAM" id="MobiDB-lite"/>
    </source>
</evidence>
<evidence type="ECO:0000313" key="15">
    <source>
        <dbReference type="EMBL" id="KAL3679439.1"/>
    </source>
</evidence>
<dbReference type="GO" id="GO:0061630">
    <property type="term" value="F:ubiquitin protein ligase activity"/>
    <property type="evidence" value="ECO:0007669"/>
    <property type="project" value="UniProtKB-EC"/>
</dbReference>
<dbReference type="Proteomes" id="UP001633002">
    <property type="component" value="Unassembled WGS sequence"/>
</dbReference>
<dbReference type="EMBL" id="JBJQOH010000007">
    <property type="protein sequence ID" value="KAL3679439.1"/>
    <property type="molecule type" value="Genomic_DNA"/>
</dbReference>
<reference evidence="15 16" key="1">
    <citation type="submission" date="2024-09" db="EMBL/GenBank/DDBJ databases">
        <title>Chromosome-scale assembly of Riccia sorocarpa.</title>
        <authorList>
            <person name="Paukszto L."/>
        </authorList>
    </citation>
    <scope>NUCLEOTIDE SEQUENCE [LARGE SCALE GENOMIC DNA]</scope>
    <source>
        <strain evidence="15">LP-2024</strain>
        <tissue evidence="15">Aerial parts of the thallus</tissue>
    </source>
</reference>
<keyword evidence="5" id="KW-0808">Transferase</keyword>
<evidence type="ECO:0000256" key="11">
    <source>
        <dbReference type="PROSITE-ProRule" id="PRU00175"/>
    </source>
</evidence>
<evidence type="ECO:0000256" key="10">
    <source>
        <dbReference type="ARBA" id="ARBA00022833"/>
    </source>
</evidence>
<comment type="similarity">
    <text evidence="3">Belongs to the RBR family. Ariadne subfamily.</text>
</comment>
<feature type="domain" description="RING-type" evidence="13">
    <location>
        <begin position="263"/>
        <end position="311"/>
    </location>
</feature>
<dbReference type="Gene3D" id="3.30.40.10">
    <property type="entry name" value="Zinc/RING finger domain, C3HC4 (zinc finger)"/>
    <property type="match status" value="2"/>
</dbReference>
<dbReference type="Gene3D" id="1.20.120.1750">
    <property type="match status" value="1"/>
</dbReference>
<gene>
    <name evidence="15" type="ORF">R1sor_022395</name>
</gene>
<dbReference type="PROSITE" id="PS51873">
    <property type="entry name" value="TRIAD"/>
    <property type="match status" value="1"/>
</dbReference>
<sequence length="483" mass="54449">MAANSSQAVSDTSQLQENTRLRQEYSDLELASRMQMEELLGITIEFAEGRGDLQQGEATSTGTGSGDNFPSEEVLEEFHVTPEADAISARNEKFARSLSQLTAYRFPESDDAARRYTLKGKSLLLDEPASMERFPDLSVYEEVEETPPEACKICFDAEITLNNSHCVNDRCNHRFCSDCLRQHAESIIKFTGSWQIPDPMAGCADSLSIELCQFLLTEHELAQSAQRQVNAGNSLLFDEPASRERFPDPFVYEEVEETSTETCKICFDVEITLSNSHCVSDRCNHRFCGDCLRLHAESVVKSTDRWQIRCPEVDCAESMSMELCQFLLTEDALAQMEQRQVEHLISPWERVYCPYEDCSCLQIRPGLPQPFNEPSGSQNGGTGPVECNSCHRLFCLECEVPWHPKLTCEENESLTDDQKSDLLLLRGLAKDNNWQRCACGHLVEQNQGCNHMQCRCGNEFCYICGGTWSHDHICDDQVTQASA</sequence>
<evidence type="ECO:0000256" key="3">
    <source>
        <dbReference type="ARBA" id="ARBA00005884"/>
    </source>
</evidence>